<sequence>MPIVHVEMIEGRSKEQKEGLIRDVVKAVETHTGAPKEAVTVIINEINKENIATKGEYHG</sequence>
<evidence type="ECO:0000313" key="7">
    <source>
        <dbReference type="Proteomes" id="UP000199433"/>
    </source>
</evidence>
<dbReference type="Gene3D" id="3.30.429.10">
    <property type="entry name" value="Macrophage Migration Inhibitory Factor"/>
    <property type="match status" value="1"/>
</dbReference>
<dbReference type="GO" id="GO:0016853">
    <property type="term" value="F:isomerase activity"/>
    <property type="evidence" value="ECO:0007669"/>
    <property type="project" value="UniProtKB-UniRule"/>
</dbReference>
<evidence type="ECO:0000256" key="3">
    <source>
        <dbReference type="PIRSR" id="PIRSR618191-1"/>
    </source>
</evidence>
<evidence type="ECO:0000256" key="4">
    <source>
        <dbReference type="RuleBase" id="RU362032"/>
    </source>
</evidence>
<dbReference type="PANTHER" id="PTHR35530">
    <property type="entry name" value="TAUTOMERASE-RELATED"/>
    <property type="match status" value="1"/>
</dbReference>
<evidence type="ECO:0000313" key="6">
    <source>
        <dbReference type="EMBL" id="SDK57635.1"/>
    </source>
</evidence>
<accession>A0A1G9D1U4</accession>
<name>A0A1G9D1U4_9LACT</name>
<evidence type="ECO:0000256" key="1">
    <source>
        <dbReference type="ARBA" id="ARBA00006723"/>
    </source>
</evidence>
<dbReference type="SUPFAM" id="SSF55331">
    <property type="entry name" value="Tautomerase/MIF"/>
    <property type="match status" value="1"/>
</dbReference>
<reference evidence="7" key="1">
    <citation type="submission" date="2016-10" db="EMBL/GenBank/DDBJ databases">
        <authorList>
            <person name="Varghese N."/>
            <person name="Submissions S."/>
        </authorList>
    </citation>
    <scope>NUCLEOTIDE SEQUENCE [LARGE SCALE GENOMIC DNA]</scope>
    <source>
        <strain evidence="7">DSM 19181</strain>
    </source>
</reference>
<dbReference type="EC" id="5.3.2.-" evidence="4"/>
<gene>
    <name evidence="6" type="ORF">SAMN04488098_10404</name>
</gene>
<dbReference type="NCBIfam" id="TIGR00013">
    <property type="entry name" value="taut"/>
    <property type="match status" value="1"/>
</dbReference>
<protein>
    <recommendedName>
        <fullName evidence="4">Tautomerase</fullName>
        <ecNumber evidence="4">5.3.2.-</ecNumber>
    </recommendedName>
</protein>
<dbReference type="OrthoDB" id="5405937at2"/>
<dbReference type="STRING" id="426701.SAMN04488098_10404"/>
<comment type="similarity">
    <text evidence="1 4">Belongs to the 4-oxalocrotonate tautomerase family.</text>
</comment>
<evidence type="ECO:0000256" key="2">
    <source>
        <dbReference type="ARBA" id="ARBA00023235"/>
    </source>
</evidence>
<dbReference type="PANTHER" id="PTHR35530:SF1">
    <property type="entry name" value="2-HYDROXYMUCONATE TAUTOMERASE"/>
    <property type="match status" value="1"/>
</dbReference>
<dbReference type="EMBL" id="FNFK01000040">
    <property type="protein sequence ID" value="SDK57635.1"/>
    <property type="molecule type" value="Genomic_DNA"/>
</dbReference>
<dbReference type="Proteomes" id="UP000199433">
    <property type="component" value="Unassembled WGS sequence"/>
</dbReference>
<keyword evidence="2 4" id="KW-0413">Isomerase</keyword>
<proteinExistence type="inferred from homology"/>
<feature type="active site" description="Proton acceptor; via imino nitrogen" evidence="3">
    <location>
        <position position="2"/>
    </location>
</feature>
<dbReference type="InterPro" id="IPR014347">
    <property type="entry name" value="Tautomerase/MIF_sf"/>
</dbReference>
<organism evidence="6 7">
    <name type="scientific">Alkalibacterium thalassium</name>
    <dbReference type="NCBI Taxonomy" id="426701"/>
    <lineage>
        <taxon>Bacteria</taxon>
        <taxon>Bacillati</taxon>
        <taxon>Bacillota</taxon>
        <taxon>Bacilli</taxon>
        <taxon>Lactobacillales</taxon>
        <taxon>Carnobacteriaceae</taxon>
        <taxon>Alkalibacterium</taxon>
    </lineage>
</organism>
<dbReference type="Pfam" id="PF01361">
    <property type="entry name" value="Tautomerase"/>
    <property type="match status" value="1"/>
</dbReference>
<dbReference type="RefSeq" id="WP_091267914.1">
    <property type="nucleotide sequence ID" value="NZ_FNFK01000040.1"/>
</dbReference>
<dbReference type="NCBIfam" id="NF002571">
    <property type="entry name" value="PRK02220.1"/>
    <property type="match status" value="1"/>
</dbReference>
<dbReference type="AlphaFoldDB" id="A0A1G9D1U4"/>
<dbReference type="InterPro" id="IPR004370">
    <property type="entry name" value="4-OT-like_dom"/>
</dbReference>
<evidence type="ECO:0000259" key="5">
    <source>
        <dbReference type="Pfam" id="PF01361"/>
    </source>
</evidence>
<dbReference type="InterPro" id="IPR018191">
    <property type="entry name" value="4-OT"/>
</dbReference>
<feature type="domain" description="4-oxalocrotonate tautomerase-like" evidence="5">
    <location>
        <begin position="2"/>
        <end position="57"/>
    </location>
</feature>
<keyword evidence="7" id="KW-1185">Reference proteome</keyword>